<feature type="domain" description="Translation initiation factor 3 N-terminal" evidence="7">
    <location>
        <begin position="7"/>
        <end position="75"/>
    </location>
</feature>
<dbReference type="Pfam" id="PF05198">
    <property type="entry name" value="IF3_N"/>
    <property type="match status" value="1"/>
</dbReference>
<dbReference type="Gene3D" id="3.30.110.10">
    <property type="entry name" value="Translation initiation factor 3 (IF-3), C-terminal domain"/>
    <property type="match status" value="1"/>
</dbReference>
<evidence type="ECO:0000313" key="8">
    <source>
        <dbReference type="EMBL" id="PIR98637.1"/>
    </source>
</evidence>
<dbReference type="Gene3D" id="3.10.20.80">
    <property type="entry name" value="Translation initiation factor 3 (IF-3), N-terminal domain"/>
    <property type="match status" value="1"/>
</dbReference>
<dbReference type="InterPro" id="IPR001288">
    <property type="entry name" value="Translation_initiation_fac_3"/>
</dbReference>
<evidence type="ECO:0000313" key="9">
    <source>
        <dbReference type="Proteomes" id="UP000230776"/>
    </source>
</evidence>
<dbReference type="InterPro" id="IPR019815">
    <property type="entry name" value="Translation_initiation_fac_3_C"/>
</dbReference>
<comment type="caution">
    <text evidence="8">The sequence shown here is derived from an EMBL/GenBank/DDBJ whole genome shotgun (WGS) entry which is preliminary data.</text>
</comment>
<protein>
    <recommendedName>
        <fullName evidence="4">Translation initiation factor IF-3</fullName>
    </recommendedName>
</protein>
<dbReference type="Pfam" id="PF00707">
    <property type="entry name" value="IF3_C"/>
    <property type="match status" value="1"/>
</dbReference>
<dbReference type="AlphaFoldDB" id="A0A2H0VHP7"/>
<sequence length="166" mass="19240">MSRIRKNNEIRESEVRVLDETGENLGILSTNEAIKKAQEKGLDLVLVTENAKPPIAKITDFDKFRYQREKELKKQRQQKTADQKRVQISPREGAHDLGFKLKRLEGFLQDGNKVEIQMTLRGREKGMKDFAKEKFTEFIDRIETPYKLTREIKPGGRGLTALIEPK</sequence>
<dbReference type="GO" id="GO:0003743">
    <property type="term" value="F:translation initiation factor activity"/>
    <property type="evidence" value="ECO:0007669"/>
    <property type="project" value="UniProtKB-UniRule"/>
</dbReference>
<dbReference type="GO" id="GO:0032790">
    <property type="term" value="P:ribosome disassembly"/>
    <property type="evidence" value="ECO:0007669"/>
    <property type="project" value="TreeGrafter"/>
</dbReference>
<evidence type="ECO:0000256" key="2">
    <source>
        <dbReference type="ARBA" id="ARBA00022540"/>
    </source>
</evidence>
<dbReference type="GO" id="GO:0005737">
    <property type="term" value="C:cytoplasm"/>
    <property type="evidence" value="ECO:0007669"/>
    <property type="project" value="UniProtKB-ARBA"/>
</dbReference>
<dbReference type="InterPro" id="IPR036788">
    <property type="entry name" value="T_IF-3_C_sf"/>
</dbReference>
<keyword evidence="2 8" id="KW-0396">Initiation factor</keyword>
<dbReference type="Proteomes" id="UP000230776">
    <property type="component" value="Unassembled WGS sequence"/>
</dbReference>
<evidence type="ECO:0000256" key="3">
    <source>
        <dbReference type="ARBA" id="ARBA00022917"/>
    </source>
</evidence>
<evidence type="ECO:0000256" key="1">
    <source>
        <dbReference type="ARBA" id="ARBA00005439"/>
    </source>
</evidence>
<evidence type="ECO:0000259" key="7">
    <source>
        <dbReference type="Pfam" id="PF05198"/>
    </source>
</evidence>
<dbReference type="SUPFAM" id="SSF54364">
    <property type="entry name" value="Translation initiation factor IF3, N-terminal domain"/>
    <property type="match status" value="1"/>
</dbReference>
<evidence type="ECO:0000259" key="6">
    <source>
        <dbReference type="Pfam" id="PF00707"/>
    </source>
</evidence>
<keyword evidence="3" id="KW-0648">Protein biosynthesis</keyword>
<feature type="compositionally biased region" description="Basic and acidic residues" evidence="5">
    <location>
        <begin position="70"/>
        <end position="85"/>
    </location>
</feature>
<dbReference type="PANTHER" id="PTHR10938">
    <property type="entry name" value="TRANSLATION INITIATION FACTOR IF-3"/>
    <property type="match status" value="1"/>
</dbReference>
<gene>
    <name evidence="8" type="primary">infC</name>
    <name evidence="8" type="ORF">COT88_00480</name>
</gene>
<evidence type="ECO:0000256" key="5">
    <source>
        <dbReference type="SAM" id="MobiDB-lite"/>
    </source>
</evidence>
<proteinExistence type="inferred from homology"/>
<dbReference type="PANTHER" id="PTHR10938:SF0">
    <property type="entry name" value="TRANSLATION INITIATION FACTOR IF-3, MITOCHONDRIAL"/>
    <property type="match status" value="1"/>
</dbReference>
<dbReference type="InterPro" id="IPR019814">
    <property type="entry name" value="Translation_initiation_fac_3_N"/>
</dbReference>
<accession>A0A2H0VHP7</accession>
<name>A0A2H0VHP7_9BACT</name>
<reference evidence="9" key="1">
    <citation type="submission" date="2017-09" db="EMBL/GenBank/DDBJ databases">
        <title>Depth-based differentiation of microbial function through sediment-hosted aquifers and enrichment of novel symbionts in the deep terrestrial subsurface.</title>
        <authorList>
            <person name="Probst A.J."/>
            <person name="Ladd B."/>
            <person name="Jarett J.K."/>
            <person name="Geller-Mcgrath D.E."/>
            <person name="Sieber C.M.K."/>
            <person name="Emerson J.B."/>
            <person name="Anantharaman K."/>
            <person name="Thomas B.C."/>
            <person name="Malmstrom R."/>
            <person name="Stieglmeier M."/>
            <person name="Klingl A."/>
            <person name="Woyke T."/>
            <person name="Ryan C.M."/>
            <person name="Banfield J.F."/>
        </authorList>
    </citation>
    <scope>NUCLEOTIDE SEQUENCE [LARGE SCALE GENOMIC DNA]</scope>
</reference>
<dbReference type="SUPFAM" id="SSF55200">
    <property type="entry name" value="Translation initiation factor IF3, C-terminal domain"/>
    <property type="match status" value="1"/>
</dbReference>
<feature type="domain" description="Translation initiation factor 3 C-terminal" evidence="6">
    <location>
        <begin position="84"/>
        <end position="166"/>
    </location>
</feature>
<feature type="region of interest" description="Disordered" evidence="5">
    <location>
        <begin position="70"/>
        <end position="89"/>
    </location>
</feature>
<dbReference type="InterPro" id="IPR036787">
    <property type="entry name" value="T_IF-3_N_sf"/>
</dbReference>
<organism evidence="8 9">
    <name type="scientific">Candidatus Colwellbacteria bacterium CG10_big_fil_rev_8_21_14_0_10_41_28</name>
    <dbReference type="NCBI Taxonomy" id="1974539"/>
    <lineage>
        <taxon>Bacteria</taxon>
        <taxon>Candidatus Colwelliibacteriota</taxon>
    </lineage>
</organism>
<dbReference type="NCBIfam" id="TIGR00168">
    <property type="entry name" value="infC"/>
    <property type="match status" value="1"/>
</dbReference>
<evidence type="ECO:0000256" key="4">
    <source>
        <dbReference type="NCBIfam" id="TIGR00168"/>
    </source>
</evidence>
<dbReference type="EMBL" id="PFAG01000006">
    <property type="protein sequence ID" value="PIR98637.1"/>
    <property type="molecule type" value="Genomic_DNA"/>
</dbReference>
<dbReference type="GO" id="GO:0043022">
    <property type="term" value="F:ribosome binding"/>
    <property type="evidence" value="ECO:0007669"/>
    <property type="project" value="TreeGrafter"/>
</dbReference>
<comment type="similarity">
    <text evidence="1">Belongs to the IF-3 family.</text>
</comment>